<evidence type="ECO:0000256" key="7">
    <source>
        <dbReference type="ARBA" id="ARBA00023136"/>
    </source>
</evidence>
<evidence type="ECO:0000256" key="6">
    <source>
        <dbReference type="ARBA" id="ARBA00022989"/>
    </source>
</evidence>
<comment type="caution">
    <text evidence="11">The sequence shown here is derived from an EMBL/GenBank/DDBJ whole genome shotgun (WGS) entry which is preliminary data.</text>
</comment>
<feature type="transmembrane region" description="Helical" evidence="10">
    <location>
        <begin position="73"/>
        <end position="92"/>
    </location>
</feature>
<dbReference type="InterPro" id="IPR004117">
    <property type="entry name" value="7tm6_olfct_rcpt"/>
</dbReference>
<keyword evidence="8 10" id="KW-0675">Receptor</keyword>
<keyword evidence="3 10" id="KW-0716">Sensory transduction</keyword>
<feature type="transmembrane region" description="Helical" evidence="10">
    <location>
        <begin position="46"/>
        <end position="67"/>
    </location>
</feature>
<proteinExistence type="inferred from homology"/>
<keyword evidence="2" id="KW-1003">Cell membrane</keyword>
<dbReference type="PANTHER" id="PTHR21137">
    <property type="entry name" value="ODORANT RECEPTOR"/>
    <property type="match status" value="1"/>
</dbReference>
<evidence type="ECO:0000256" key="1">
    <source>
        <dbReference type="ARBA" id="ARBA00004651"/>
    </source>
</evidence>
<keyword evidence="9 10" id="KW-0807">Transducer</keyword>
<evidence type="ECO:0000256" key="10">
    <source>
        <dbReference type="RuleBase" id="RU351113"/>
    </source>
</evidence>
<dbReference type="Pfam" id="PF02949">
    <property type="entry name" value="7tm_6"/>
    <property type="match status" value="1"/>
</dbReference>
<name>A0A232FEV9_9HYME</name>
<keyword evidence="5 10" id="KW-0552">Olfaction</keyword>
<keyword evidence="6 10" id="KW-1133">Transmembrane helix</keyword>
<comment type="subcellular location">
    <subcellularLocation>
        <location evidence="1 10">Cell membrane</location>
        <topology evidence="1 10">Multi-pass membrane protein</topology>
    </subcellularLocation>
</comment>
<comment type="caution">
    <text evidence="10">Lacks conserved residue(s) required for the propagation of feature annotation.</text>
</comment>
<comment type="similarity">
    <text evidence="10">Belongs to the insect chemoreceptor superfamily. Heteromeric odorant receptor channel (TC 1.A.69) family.</text>
</comment>
<dbReference type="Proteomes" id="UP000215335">
    <property type="component" value="Unassembled WGS sequence"/>
</dbReference>
<dbReference type="GO" id="GO:0007165">
    <property type="term" value="P:signal transduction"/>
    <property type="evidence" value="ECO:0007669"/>
    <property type="project" value="UniProtKB-KW"/>
</dbReference>
<dbReference type="GO" id="GO:0005886">
    <property type="term" value="C:plasma membrane"/>
    <property type="evidence" value="ECO:0007669"/>
    <property type="project" value="UniProtKB-SubCell"/>
</dbReference>
<dbReference type="AlphaFoldDB" id="A0A232FEV9"/>
<dbReference type="GO" id="GO:0005549">
    <property type="term" value="F:odorant binding"/>
    <property type="evidence" value="ECO:0007669"/>
    <property type="project" value="InterPro"/>
</dbReference>
<evidence type="ECO:0000313" key="12">
    <source>
        <dbReference type="Proteomes" id="UP000215335"/>
    </source>
</evidence>
<reference evidence="11 12" key="1">
    <citation type="journal article" date="2017" name="Curr. Biol.">
        <title>The Evolution of Venom by Co-option of Single-Copy Genes.</title>
        <authorList>
            <person name="Martinson E.O."/>
            <person name="Mrinalini"/>
            <person name="Kelkar Y.D."/>
            <person name="Chang C.H."/>
            <person name="Werren J.H."/>
        </authorList>
    </citation>
    <scope>NUCLEOTIDE SEQUENCE [LARGE SCALE GENOMIC DNA]</scope>
    <source>
        <strain evidence="11 12">Alberta</strain>
        <tissue evidence="11">Whole body</tissue>
    </source>
</reference>
<keyword evidence="4 10" id="KW-0812">Transmembrane</keyword>
<evidence type="ECO:0000256" key="8">
    <source>
        <dbReference type="ARBA" id="ARBA00023170"/>
    </source>
</evidence>
<dbReference type="GO" id="GO:0004984">
    <property type="term" value="F:olfactory receptor activity"/>
    <property type="evidence" value="ECO:0007669"/>
    <property type="project" value="InterPro"/>
</dbReference>
<evidence type="ECO:0000256" key="4">
    <source>
        <dbReference type="ARBA" id="ARBA00022692"/>
    </source>
</evidence>
<evidence type="ECO:0000256" key="2">
    <source>
        <dbReference type="ARBA" id="ARBA00022475"/>
    </source>
</evidence>
<evidence type="ECO:0000256" key="3">
    <source>
        <dbReference type="ARBA" id="ARBA00022606"/>
    </source>
</evidence>
<keyword evidence="12" id="KW-1185">Reference proteome</keyword>
<gene>
    <name evidence="11" type="ORF">TSAR_008747</name>
</gene>
<protein>
    <recommendedName>
        <fullName evidence="10">Odorant receptor</fullName>
    </recommendedName>
</protein>
<sequence>MNVGEEYDKLALPMTLSSRVVGSWPSRAELGGQGGRSVLVHRLHRYLSIVALCLMSMGVAAEVIVFFGEDMNETIECALISSAFFMALTRIITFASHQPEMLYVVETMREDWIRSTDEERAILRDKCLFAFKLAKFFAISVTITCSAFIVMPMLELKFVENAKRMLPYRGYFFFNHTVPGVYEYVYLVNSMLGILGCSTIACATSFSLVTSIHGAAKFAIVQKDFERIDQVTWNNSEIVGRCIRRHQECIRFAETVENIINVLALAQFVISTGLICFAGFQMTTMLTDRARFTKYASFLNAAVTELFIFSYGGQSLKSESEQVAEGVYSSNWIGSALSSNLRLIVLRSRKPCTITAGKFYDMSFESFLKVLSSSFSYFTVLLAMEEE</sequence>
<dbReference type="OrthoDB" id="8185860at2759"/>
<feature type="transmembrane region" description="Helical" evidence="10">
    <location>
        <begin position="259"/>
        <end position="280"/>
    </location>
</feature>
<evidence type="ECO:0000313" key="11">
    <source>
        <dbReference type="EMBL" id="OXU29301.1"/>
    </source>
</evidence>
<feature type="transmembrane region" description="Helical" evidence="10">
    <location>
        <begin position="184"/>
        <end position="209"/>
    </location>
</feature>
<dbReference type="STRING" id="543379.A0A232FEV9"/>
<keyword evidence="7 10" id="KW-0472">Membrane</keyword>
<evidence type="ECO:0000256" key="9">
    <source>
        <dbReference type="ARBA" id="ARBA00023224"/>
    </source>
</evidence>
<dbReference type="PANTHER" id="PTHR21137:SF35">
    <property type="entry name" value="ODORANT RECEPTOR 19A-RELATED"/>
    <property type="match status" value="1"/>
</dbReference>
<organism evidence="11 12">
    <name type="scientific">Trichomalopsis sarcophagae</name>
    <dbReference type="NCBI Taxonomy" id="543379"/>
    <lineage>
        <taxon>Eukaryota</taxon>
        <taxon>Metazoa</taxon>
        <taxon>Ecdysozoa</taxon>
        <taxon>Arthropoda</taxon>
        <taxon>Hexapoda</taxon>
        <taxon>Insecta</taxon>
        <taxon>Pterygota</taxon>
        <taxon>Neoptera</taxon>
        <taxon>Endopterygota</taxon>
        <taxon>Hymenoptera</taxon>
        <taxon>Apocrita</taxon>
        <taxon>Proctotrupomorpha</taxon>
        <taxon>Chalcidoidea</taxon>
        <taxon>Pteromalidae</taxon>
        <taxon>Pteromalinae</taxon>
        <taxon>Trichomalopsis</taxon>
    </lineage>
</organism>
<feature type="transmembrane region" description="Helical" evidence="10">
    <location>
        <begin position="133"/>
        <end position="154"/>
    </location>
</feature>
<dbReference type="EMBL" id="NNAY01000312">
    <property type="protein sequence ID" value="OXU29301.1"/>
    <property type="molecule type" value="Genomic_DNA"/>
</dbReference>
<accession>A0A232FEV9</accession>
<evidence type="ECO:0000256" key="5">
    <source>
        <dbReference type="ARBA" id="ARBA00022725"/>
    </source>
</evidence>